<dbReference type="AlphaFoldDB" id="A0A3N2CS70"/>
<dbReference type="GO" id="GO:0005829">
    <property type="term" value="C:cytosol"/>
    <property type="evidence" value="ECO:0007669"/>
    <property type="project" value="TreeGrafter"/>
</dbReference>
<protein>
    <submittedName>
        <fullName evidence="2">GMP synthase (Glutamine-hydrolysing)</fullName>
    </submittedName>
</protein>
<dbReference type="Gene3D" id="3.40.50.880">
    <property type="match status" value="1"/>
</dbReference>
<accession>A0A3N2CS70</accession>
<gene>
    <name evidence="2" type="ORF">EDD33_1219</name>
</gene>
<dbReference type="PROSITE" id="PS51273">
    <property type="entry name" value="GATASE_TYPE_1"/>
    <property type="match status" value="1"/>
</dbReference>
<dbReference type="InterPro" id="IPR029062">
    <property type="entry name" value="Class_I_gatase-like"/>
</dbReference>
<sequence>MSGSQPTARRPRVLVVEHEAGAPAALLGEWLVEAGAELDVRRPYAGDALPVDLAGHDALLVLGGSMGAHDDADHAWLAPTKQLVREAAGRAVPGVGVCLGHQLAAAALGGRSAPNPAGQQLGLLDVGWTAAAADDPLLSAVAHGPARGLHFNDDVVVGQPDGVVVLATAPGGELQAARLAPTVWGVQLHPEVDAAIVATWAAEDPDRHAEGDVARLLAELDAARGELDRTWRPLAVRLVQLARAAAPSDRPADGEH</sequence>
<evidence type="ECO:0000313" key="3">
    <source>
        <dbReference type="Proteomes" id="UP000281738"/>
    </source>
</evidence>
<dbReference type="PANTHER" id="PTHR42695">
    <property type="entry name" value="GLUTAMINE AMIDOTRANSFERASE YLR126C-RELATED"/>
    <property type="match status" value="1"/>
</dbReference>
<dbReference type="PANTHER" id="PTHR42695:SF5">
    <property type="entry name" value="GLUTAMINE AMIDOTRANSFERASE YLR126C-RELATED"/>
    <property type="match status" value="1"/>
</dbReference>
<evidence type="ECO:0000313" key="2">
    <source>
        <dbReference type="EMBL" id="ROR90379.1"/>
    </source>
</evidence>
<organism evidence="2 3">
    <name type="scientific">Nocardioides aurantiacus</name>
    <dbReference type="NCBI Taxonomy" id="86796"/>
    <lineage>
        <taxon>Bacteria</taxon>
        <taxon>Bacillati</taxon>
        <taxon>Actinomycetota</taxon>
        <taxon>Actinomycetes</taxon>
        <taxon>Propionibacteriales</taxon>
        <taxon>Nocardioidaceae</taxon>
        <taxon>Nocardioides</taxon>
    </lineage>
</organism>
<feature type="domain" description="Glutamine amidotransferase" evidence="1">
    <location>
        <begin position="31"/>
        <end position="193"/>
    </location>
</feature>
<keyword evidence="3" id="KW-1185">Reference proteome</keyword>
<reference evidence="2 3" key="1">
    <citation type="submission" date="2018-11" db="EMBL/GenBank/DDBJ databases">
        <title>Sequencing the genomes of 1000 actinobacteria strains.</title>
        <authorList>
            <person name="Klenk H.-P."/>
        </authorList>
    </citation>
    <scope>NUCLEOTIDE SEQUENCE [LARGE SCALE GENOMIC DNA]</scope>
    <source>
        <strain evidence="2 3">DSM 12652</strain>
    </source>
</reference>
<proteinExistence type="predicted"/>
<dbReference type="CDD" id="cd01741">
    <property type="entry name" value="GATase1_1"/>
    <property type="match status" value="1"/>
</dbReference>
<dbReference type="SUPFAM" id="SSF52317">
    <property type="entry name" value="Class I glutamine amidotransferase-like"/>
    <property type="match status" value="1"/>
</dbReference>
<dbReference type="InterPro" id="IPR044992">
    <property type="entry name" value="ChyE-like"/>
</dbReference>
<comment type="caution">
    <text evidence="2">The sequence shown here is derived from an EMBL/GenBank/DDBJ whole genome shotgun (WGS) entry which is preliminary data.</text>
</comment>
<evidence type="ECO:0000259" key="1">
    <source>
        <dbReference type="Pfam" id="PF00117"/>
    </source>
</evidence>
<dbReference type="Pfam" id="PF00117">
    <property type="entry name" value="GATase"/>
    <property type="match status" value="1"/>
</dbReference>
<dbReference type="Proteomes" id="UP000281738">
    <property type="component" value="Unassembled WGS sequence"/>
</dbReference>
<name>A0A3N2CS70_9ACTN</name>
<dbReference type="RefSeq" id="WP_170169713.1">
    <property type="nucleotide sequence ID" value="NZ_RKHO01000001.1"/>
</dbReference>
<dbReference type="InterPro" id="IPR017926">
    <property type="entry name" value="GATASE"/>
</dbReference>
<dbReference type="EMBL" id="RKHO01000001">
    <property type="protein sequence ID" value="ROR90379.1"/>
    <property type="molecule type" value="Genomic_DNA"/>
</dbReference>